<dbReference type="AlphaFoldDB" id="A0A1G7SAL1"/>
<reference evidence="2 3" key="1">
    <citation type="submission" date="2016-10" db="EMBL/GenBank/DDBJ databases">
        <authorList>
            <person name="de Groot N.N."/>
        </authorList>
    </citation>
    <scope>NUCLEOTIDE SEQUENCE [LARGE SCALE GENOMIC DNA]</scope>
    <source>
        <strain evidence="2 3">DSM 25584</strain>
    </source>
</reference>
<dbReference type="Proteomes" id="UP000199415">
    <property type="component" value="Unassembled WGS sequence"/>
</dbReference>
<name>A0A1G7SAL1_9PROT</name>
<organism evidence="2 3">
    <name type="scientific">Limimonas halophila</name>
    <dbReference type="NCBI Taxonomy" id="1082479"/>
    <lineage>
        <taxon>Bacteria</taxon>
        <taxon>Pseudomonadati</taxon>
        <taxon>Pseudomonadota</taxon>
        <taxon>Alphaproteobacteria</taxon>
        <taxon>Rhodospirillales</taxon>
        <taxon>Rhodovibrionaceae</taxon>
        <taxon>Limimonas</taxon>
    </lineage>
</organism>
<feature type="domain" description="Prolyl 4-hydroxylase alpha subunit Fe(2+) 2OG dioxygenase" evidence="1">
    <location>
        <begin position="114"/>
        <end position="204"/>
    </location>
</feature>
<dbReference type="STRING" id="1082479.SAMN05216241_106180"/>
<dbReference type="Pfam" id="PF13640">
    <property type="entry name" value="2OG-FeII_Oxy_3"/>
    <property type="match status" value="1"/>
</dbReference>
<evidence type="ECO:0000313" key="3">
    <source>
        <dbReference type="Proteomes" id="UP000199415"/>
    </source>
</evidence>
<dbReference type="EMBL" id="FNCE01000006">
    <property type="protein sequence ID" value="SDG19952.1"/>
    <property type="molecule type" value="Genomic_DNA"/>
</dbReference>
<dbReference type="Gene3D" id="2.60.120.620">
    <property type="entry name" value="q2cbj1_9rhob like domain"/>
    <property type="match status" value="1"/>
</dbReference>
<dbReference type="RefSeq" id="WP_090020246.1">
    <property type="nucleotide sequence ID" value="NZ_FNCE01000006.1"/>
</dbReference>
<sequence>MKFFDDDRMAELDESAFQNAHPYPWVNPAGVLRQEAYETLRAELPPVEIFETSFGKPRRHGQAPHDRYKLPYSPDLPISQAWHDFVAEVHGPEYRTFLARMIGNDNFEISCQWHYTPQGCSVSPHCDAAWKLGSHLLYFNTADDWDPSWGGETVILDDNGRFSHKSAPAFADFDRAYGAESLGNRSLLFIRNQNSWHGVREIACPEGYLRKVFLIVIKRQGMIERFKRLIAA</sequence>
<protein>
    <recommendedName>
        <fullName evidence="1">Prolyl 4-hydroxylase alpha subunit Fe(2+) 2OG dioxygenase domain-containing protein</fullName>
    </recommendedName>
</protein>
<accession>A0A1G7SAL1</accession>
<gene>
    <name evidence="2" type="ORF">SAMN05216241_106180</name>
</gene>
<evidence type="ECO:0000313" key="2">
    <source>
        <dbReference type="EMBL" id="SDG19952.1"/>
    </source>
</evidence>
<evidence type="ECO:0000259" key="1">
    <source>
        <dbReference type="Pfam" id="PF13640"/>
    </source>
</evidence>
<dbReference type="InterPro" id="IPR044862">
    <property type="entry name" value="Pro_4_hyd_alph_FE2OG_OXY"/>
</dbReference>
<proteinExistence type="predicted"/>
<dbReference type="OrthoDB" id="8447912at2"/>
<keyword evidence="3" id="KW-1185">Reference proteome</keyword>